<feature type="domain" description="CAAX prenyl protease 2/Lysostaphin resistance protein A-like" evidence="3">
    <location>
        <begin position="200"/>
        <end position="295"/>
    </location>
</feature>
<evidence type="ECO:0000313" key="4">
    <source>
        <dbReference type="EMBL" id="SNR37633.1"/>
    </source>
</evidence>
<feature type="transmembrane region" description="Helical" evidence="2">
    <location>
        <begin position="108"/>
        <end position="133"/>
    </location>
</feature>
<gene>
    <name evidence="4" type="ORF">SAMN06264855_10462</name>
</gene>
<feature type="compositionally biased region" description="Basic and acidic residues" evidence="1">
    <location>
        <begin position="1"/>
        <end position="22"/>
    </location>
</feature>
<protein>
    <recommendedName>
        <fullName evidence="3">CAAX prenyl protease 2/Lysostaphin resistance protein A-like domain-containing protein</fullName>
    </recommendedName>
</protein>
<evidence type="ECO:0000256" key="1">
    <source>
        <dbReference type="SAM" id="MobiDB-lite"/>
    </source>
</evidence>
<name>A0A238VUZ2_HALVU</name>
<sequence>MTDTSRNDGDGRAPADRRDETRSANSEDESAPDGGVETTTLGADDTRGPTPDPPEGTVVDDDGGGTNDSAAVAVIVAVGLGFLGPLIAVVGGFGIFAVDWAVGGLPLVANLVLTLIVGQYVAFAGLAIAYLAWRGFDRSRIVSYLGVRWPTPFELGLVVVGWVVILASVLSISFIVQLLGVETAANQSAELAIDNPAIIPLFILASFLVIGPCEEILYRGVVQGRLRERLPAAPSIVIASAVFAFIHVVALTGGVEGRLTTVAILFFPSLVFGAVYEYTENIVVPSLLHGLHNAVIFTILYISVTFADEIEEFAEMAVLPLPF</sequence>
<keyword evidence="2" id="KW-0812">Transmembrane</keyword>
<evidence type="ECO:0000313" key="5">
    <source>
        <dbReference type="Proteomes" id="UP000198397"/>
    </source>
</evidence>
<dbReference type="Pfam" id="PF02517">
    <property type="entry name" value="Rce1-like"/>
    <property type="match status" value="1"/>
</dbReference>
<keyword evidence="5" id="KW-1185">Reference proteome</keyword>
<dbReference type="OrthoDB" id="275779at2157"/>
<dbReference type="PANTHER" id="PTHR36435:SF1">
    <property type="entry name" value="CAAX AMINO TERMINAL PROTEASE FAMILY PROTEIN"/>
    <property type="match status" value="1"/>
</dbReference>
<organism evidence="4 5">
    <name type="scientific">Halorubrum vacuolatum</name>
    <name type="common">Natronobacterium vacuolatum</name>
    <dbReference type="NCBI Taxonomy" id="63740"/>
    <lineage>
        <taxon>Archaea</taxon>
        <taxon>Methanobacteriati</taxon>
        <taxon>Methanobacteriota</taxon>
        <taxon>Stenosarchaea group</taxon>
        <taxon>Halobacteria</taxon>
        <taxon>Halobacteriales</taxon>
        <taxon>Haloferacaceae</taxon>
        <taxon>Halorubrum</taxon>
    </lineage>
</organism>
<feature type="transmembrane region" description="Helical" evidence="2">
    <location>
        <begin position="197"/>
        <end position="218"/>
    </location>
</feature>
<dbReference type="PANTHER" id="PTHR36435">
    <property type="entry name" value="SLR1288 PROTEIN"/>
    <property type="match status" value="1"/>
</dbReference>
<evidence type="ECO:0000259" key="3">
    <source>
        <dbReference type="Pfam" id="PF02517"/>
    </source>
</evidence>
<feature type="transmembrane region" description="Helical" evidence="2">
    <location>
        <begin position="70"/>
        <end position="96"/>
    </location>
</feature>
<feature type="region of interest" description="Disordered" evidence="1">
    <location>
        <begin position="1"/>
        <end position="63"/>
    </location>
</feature>
<keyword evidence="2" id="KW-0472">Membrane</keyword>
<feature type="transmembrane region" description="Helical" evidence="2">
    <location>
        <begin position="259"/>
        <end position="278"/>
    </location>
</feature>
<keyword evidence="2" id="KW-1133">Transmembrane helix</keyword>
<feature type="transmembrane region" description="Helical" evidence="2">
    <location>
        <begin position="230"/>
        <end position="253"/>
    </location>
</feature>
<proteinExistence type="predicted"/>
<dbReference type="Proteomes" id="UP000198397">
    <property type="component" value="Unassembled WGS sequence"/>
</dbReference>
<feature type="transmembrane region" description="Helical" evidence="2">
    <location>
        <begin position="290"/>
        <end position="307"/>
    </location>
</feature>
<dbReference type="InterPro" id="IPR052710">
    <property type="entry name" value="CAAX_protease"/>
</dbReference>
<dbReference type="GO" id="GO:0004175">
    <property type="term" value="F:endopeptidase activity"/>
    <property type="evidence" value="ECO:0007669"/>
    <property type="project" value="UniProtKB-ARBA"/>
</dbReference>
<dbReference type="InterPro" id="IPR003675">
    <property type="entry name" value="Rce1/LyrA-like_dom"/>
</dbReference>
<dbReference type="EMBL" id="FZNQ01000004">
    <property type="protein sequence ID" value="SNR37633.1"/>
    <property type="molecule type" value="Genomic_DNA"/>
</dbReference>
<dbReference type="RefSeq" id="WP_089384115.1">
    <property type="nucleotide sequence ID" value="NZ_FZNQ01000004.1"/>
</dbReference>
<accession>A0A238VUZ2</accession>
<feature type="transmembrane region" description="Helical" evidence="2">
    <location>
        <begin position="153"/>
        <end position="177"/>
    </location>
</feature>
<reference evidence="4 5" key="1">
    <citation type="submission" date="2017-06" db="EMBL/GenBank/DDBJ databases">
        <authorList>
            <person name="Kim H.J."/>
            <person name="Triplett B.A."/>
        </authorList>
    </citation>
    <scope>NUCLEOTIDE SEQUENCE [LARGE SCALE GENOMIC DNA]</scope>
    <source>
        <strain evidence="4 5">DSM 8800</strain>
    </source>
</reference>
<dbReference type="GO" id="GO:0080120">
    <property type="term" value="P:CAAX-box protein maturation"/>
    <property type="evidence" value="ECO:0007669"/>
    <property type="project" value="UniProtKB-ARBA"/>
</dbReference>
<evidence type="ECO:0000256" key="2">
    <source>
        <dbReference type="SAM" id="Phobius"/>
    </source>
</evidence>
<dbReference type="AlphaFoldDB" id="A0A238VUZ2"/>